<keyword evidence="2" id="KW-1185">Reference proteome</keyword>
<dbReference type="EMBL" id="CM044701">
    <property type="protein sequence ID" value="KAI5683472.1"/>
    <property type="molecule type" value="Genomic_DNA"/>
</dbReference>
<evidence type="ECO:0000313" key="2">
    <source>
        <dbReference type="Proteomes" id="UP001060085"/>
    </source>
</evidence>
<protein>
    <submittedName>
        <fullName evidence="1">Uncharacterized protein</fullName>
    </submittedName>
</protein>
<gene>
    <name evidence="1" type="ORF">M9H77_04700</name>
</gene>
<accession>A0ACC0CF56</accession>
<sequence length="210" mass="23548">MGWNALNPPKLSDNPIGHIRLNTVKVCKHPMQCRNPNISYLLWPIRSLPDIVGGHQQPDKSFASTREACPKFRYKYASVAALHANPSIVPTSFTSDHNFPGTLLLLLWVKSELLIDYKGFCNLCQVLTIYTNTGVGNMQVALNNCNQQLSRIMMIDNVIVSRYTQNQLHIIQAATFPQNQIIRMSSDAGTCNIPNVIIPSPRPTLQLQDH</sequence>
<evidence type="ECO:0000313" key="1">
    <source>
        <dbReference type="EMBL" id="KAI5683472.1"/>
    </source>
</evidence>
<reference evidence="2" key="1">
    <citation type="journal article" date="2023" name="Nat. Plants">
        <title>Single-cell RNA sequencing provides a high-resolution roadmap for understanding the multicellular compartmentation of specialized metabolism.</title>
        <authorList>
            <person name="Sun S."/>
            <person name="Shen X."/>
            <person name="Li Y."/>
            <person name="Li Y."/>
            <person name="Wang S."/>
            <person name="Li R."/>
            <person name="Zhang H."/>
            <person name="Shen G."/>
            <person name="Guo B."/>
            <person name="Wei J."/>
            <person name="Xu J."/>
            <person name="St-Pierre B."/>
            <person name="Chen S."/>
            <person name="Sun C."/>
        </authorList>
    </citation>
    <scope>NUCLEOTIDE SEQUENCE [LARGE SCALE GENOMIC DNA]</scope>
</reference>
<organism evidence="1 2">
    <name type="scientific">Catharanthus roseus</name>
    <name type="common">Madagascar periwinkle</name>
    <name type="synonym">Vinca rosea</name>
    <dbReference type="NCBI Taxonomy" id="4058"/>
    <lineage>
        <taxon>Eukaryota</taxon>
        <taxon>Viridiplantae</taxon>
        <taxon>Streptophyta</taxon>
        <taxon>Embryophyta</taxon>
        <taxon>Tracheophyta</taxon>
        <taxon>Spermatophyta</taxon>
        <taxon>Magnoliopsida</taxon>
        <taxon>eudicotyledons</taxon>
        <taxon>Gunneridae</taxon>
        <taxon>Pentapetalae</taxon>
        <taxon>asterids</taxon>
        <taxon>lamiids</taxon>
        <taxon>Gentianales</taxon>
        <taxon>Apocynaceae</taxon>
        <taxon>Rauvolfioideae</taxon>
        <taxon>Vinceae</taxon>
        <taxon>Catharanthinae</taxon>
        <taxon>Catharanthus</taxon>
    </lineage>
</organism>
<name>A0ACC0CF56_CATRO</name>
<dbReference type="Proteomes" id="UP001060085">
    <property type="component" value="Linkage Group LG01"/>
</dbReference>
<comment type="caution">
    <text evidence="1">The sequence shown here is derived from an EMBL/GenBank/DDBJ whole genome shotgun (WGS) entry which is preliminary data.</text>
</comment>
<proteinExistence type="predicted"/>